<sequence length="936" mass="103195">MLLLNSVLTSSSIRGFASAIEIPSPKPVWEDKPKFTQIFINNEWVNSKSGRTFATINPATKTKIAEVQEGDKADIDAAVKAACDAFKLGSEWRRMDASARGHLLNKLASLIKIDAVELASLETLDNGKPYKDAYLADLPLSIAVYRYYAGWADKNHGKTIPIGGDYFCYTRHEPVGVVGQIIPWNFPLLMQAWKLAPALAMGNTVILKPAEQTPLTALYVANLIKEAGFPPGVVNIVPGYGPTAGKALATHPKVDKVAFTGSTEVGLQVKRECSEANLKRITLELGGKSPNIIFSDADMPLAVEQAAFGLFFNQGQCCCAGSRTFVESKIYDEFVERSKILAESRILGNPFDLNVNHGPQIDGDQETKILRLIEQGKKEGAKLVTGGGKFYGKEANNGYFIQPTIFSDVKSEMKIAQEEIFGPVMSIIKFDDLKDLVDKANETCYGLAAGVVTRDIDKALYVANNIRAGTVWVNCYDVFDAAAPFGGYRMSGIGRELGEYGLEPYTEVKTVTIKGLFYFKKLILLSMGDVSDSSSDSGYTNQDSVYHMILSSLTVNQFWEAMLNYGEGGNKIIKITMEGVDKETIDIWSDKKAVPPDGFMEEFLCSATIAFNQLNAPHKSKTYPIIGNGGVYLEITSKPKFFSFIMSDSSGNSSRGPDMRLSSLTVGQFWQAVEAFREGLHITDMSMDRKRRGSIIICDQETKILRLIEQGKKEGAKLVTGGGKFVGKEANIGYYIQPIIFSDVKSEMKIAQEEAGFPPGVVNIVPGYGPTAGKALATHPKVDKVAFTGSTEITSKPKFFSFIMSDSSGHSSGGPAMRLSSLTVGQFWQAVEAFREGLHIDCLSMVRKRRGSIIIWYENYSKFQLPMNEFMEEFLLERTIAFNRRQRAIPLIQDRIVKLHVGISFPACLDRPGGRTNLTVEYTLRDDFKIPNRLSR</sequence>
<reference evidence="7" key="1">
    <citation type="submission" date="2022-11" db="UniProtKB">
        <authorList>
            <consortium name="WormBaseParasite"/>
        </authorList>
    </citation>
    <scope>IDENTIFICATION</scope>
</reference>
<keyword evidence="2 4" id="KW-0560">Oxidoreductase</keyword>
<dbReference type="InterPro" id="IPR015590">
    <property type="entry name" value="Aldehyde_DH_dom"/>
</dbReference>
<evidence type="ECO:0000256" key="2">
    <source>
        <dbReference type="ARBA" id="ARBA00023002"/>
    </source>
</evidence>
<evidence type="ECO:0000313" key="7">
    <source>
        <dbReference type="WBParaSite" id="scaffold33973_cov257.g21071"/>
    </source>
</evidence>
<dbReference type="PANTHER" id="PTHR11699">
    <property type="entry name" value="ALDEHYDE DEHYDROGENASE-RELATED"/>
    <property type="match status" value="1"/>
</dbReference>
<keyword evidence="6" id="KW-1185">Reference proteome</keyword>
<dbReference type="Gene3D" id="3.40.605.10">
    <property type="entry name" value="Aldehyde Dehydrogenase, Chain A, domain 1"/>
    <property type="match status" value="2"/>
</dbReference>
<dbReference type="InterPro" id="IPR029510">
    <property type="entry name" value="Ald_DH_CS_GLU"/>
</dbReference>
<dbReference type="AlphaFoldDB" id="A0A915MAG0"/>
<dbReference type="PROSITE" id="PS00687">
    <property type="entry name" value="ALDEHYDE_DEHYDR_GLU"/>
    <property type="match status" value="1"/>
</dbReference>
<evidence type="ECO:0000256" key="3">
    <source>
        <dbReference type="PROSITE-ProRule" id="PRU10007"/>
    </source>
</evidence>
<accession>A0A915MAG0</accession>
<organism evidence="6 7">
    <name type="scientific">Meloidogyne javanica</name>
    <name type="common">Root-knot nematode worm</name>
    <dbReference type="NCBI Taxonomy" id="6303"/>
    <lineage>
        <taxon>Eukaryota</taxon>
        <taxon>Metazoa</taxon>
        <taxon>Ecdysozoa</taxon>
        <taxon>Nematoda</taxon>
        <taxon>Chromadorea</taxon>
        <taxon>Rhabditida</taxon>
        <taxon>Tylenchina</taxon>
        <taxon>Tylenchomorpha</taxon>
        <taxon>Tylenchoidea</taxon>
        <taxon>Meloidogynidae</taxon>
        <taxon>Meloidogyninae</taxon>
        <taxon>Meloidogyne</taxon>
        <taxon>Meloidogyne incognita group</taxon>
    </lineage>
</organism>
<dbReference type="InterPro" id="IPR016163">
    <property type="entry name" value="Ald_DH_C"/>
</dbReference>
<dbReference type="WBParaSite" id="scaffold33973_cov257.g21071">
    <property type="protein sequence ID" value="scaffold33973_cov257.g21071"/>
    <property type="gene ID" value="scaffold33973_cov257.g21071"/>
</dbReference>
<dbReference type="FunFam" id="3.40.309.10:FF:000001">
    <property type="entry name" value="Mitochondrial aldehyde dehydrogenase 2"/>
    <property type="match status" value="1"/>
</dbReference>
<dbReference type="FunFam" id="3.40.605.10:FF:000026">
    <property type="entry name" value="Aldehyde dehydrogenase, putative"/>
    <property type="match status" value="1"/>
</dbReference>
<feature type="domain" description="Aldehyde dehydrogenase" evidence="5">
    <location>
        <begin position="44"/>
        <end position="511"/>
    </location>
</feature>
<dbReference type="InterPro" id="IPR016161">
    <property type="entry name" value="Ald_DH/histidinol_DH"/>
</dbReference>
<dbReference type="GO" id="GO:0016620">
    <property type="term" value="F:oxidoreductase activity, acting on the aldehyde or oxo group of donors, NAD or NADP as acceptor"/>
    <property type="evidence" value="ECO:0007669"/>
    <property type="project" value="InterPro"/>
</dbReference>
<feature type="active site" evidence="3">
    <location>
        <position position="284"/>
    </location>
</feature>
<evidence type="ECO:0000256" key="4">
    <source>
        <dbReference type="RuleBase" id="RU003345"/>
    </source>
</evidence>
<dbReference type="Gene3D" id="3.40.309.10">
    <property type="entry name" value="Aldehyde Dehydrogenase, Chain A, domain 2"/>
    <property type="match status" value="1"/>
</dbReference>
<dbReference type="Proteomes" id="UP000887561">
    <property type="component" value="Unplaced"/>
</dbReference>
<comment type="similarity">
    <text evidence="1 4">Belongs to the aldehyde dehydrogenase family.</text>
</comment>
<dbReference type="InterPro" id="IPR016162">
    <property type="entry name" value="Ald_DH_N"/>
</dbReference>
<dbReference type="InterPro" id="IPR016160">
    <property type="entry name" value="Ald_DH_CS_CYS"/>
</dbReference>
<dbReference type="CDD" id="cd07141">
    <property type="entry name" value="ALDH_F1AB_F2_RALDH1"/>
    <property type="match status" value="1"/>
</dbReference>
<dbReference type="SUPFAM" id="SSF53720">
    <property type="entry name" value="ALDH-like"/>
    <property type="match status" value="3"/>
</dbReference>
<evidence type="ECO:0000313" key="6">
    <source>
        <dbReference type="Proteomes" id="UP000887561"/>
    </source>
</evidence>
<name>A0A915MAG0_MELJA</name>
<feature type="domain" description="Aldehyde dehydrogenase" evidence="5">
    <location>
        <begin position="669"/>
        <end position="754"/>
    </location>
</feature>
<evidence type="ECO:0000256" key="1">
    <source>
        <dbReference type="ARBA" id="ARBA00009986"/>
    </source>
</evidence>
<proteinExistence type="inferred from homology"/>
<evidence type="ECO:0000259" key="5">
    <source>
        <dbReference type="Pfam" id="PF00171"/>
    </source>
</evidence>
<dbReference type="PROSITE" id="PS00070">
    <property type="entry name" value="ALDEHYDE_DEHYDR_CYS"/>
    <property type="match status" value="1"/>
</dbReference>
<dbReference type="Pfam" id="PF00171">
    <property type="entry name" value="Aldedh"/>
    <property type="match status" value="2"/>
</dbReference>
<protein>
    <submittedName>
        <fullName evidence="7">Aldehyde dehydrogenase domain-containing protein</fullName>
    </submittedName>
</protein>
<dbReference type="FunFam" id="3.40.605.10:FF:000050">
    <property type="entry name" value="Aldehyde dehydrogenase, mitochondrial"/>
    <property type="match status" value="1"/>
</dbReference>